<accession>A0A250ICA6</accession>
<dbReference type="AlphaFoldDB" id="A0A250ICA6"/>
<evidence type="ECO:0008006" key="4">
    <source>
        <dbReference type="Google" id="ProtNLM"/>
    </source>
</evidence>
<dbReference type="InterPro" id="IPR023393">
    <property type="entry name" value="START-like_dom_sf"/>
</dbReference>
<dbReference type="KEGG" id="mbd:MEBOL_002312"/>
<dbReference type="CDD" id="cd07812">
    <property type="entry name" value="SRPBCC"/>
    <property type="match status" value="1"/>
</dbReference>
<sequence length="361" mass="40596">MTTATLFLLALGVLGAFDIAWFHSYKGRLVTRPECRREAILHVVRGAVYAAQFLCVPNLRLTGTWYLGWLVLFGADVTVAFLDVREEPRSRASQGGLSGGEYLMHLVLSVGVGALLHSVFSATWGDWRLPTQVIDSDVPWGLRMLAGCMAVGCLAVSALEALALLEGSMGPPAPLHVRVRLPATVEQVWNLTQDHRIHPDWDHRFSSIVMLHEDAHGAHQAPMGTPDPRIQTGTVMRYEKTVLGASIRGFGRYKLHRPMRQSTFEFWSDEPLSLIARGVGLWRYTALPEGGMEFATSYTYAVRWGAFGRVVDRFLFRPLFQLYTERSFARLARRYFGVRRPRVLGREGRKPRTFTPRLEAA</sequence>
<dbReference type="Gene3D" id="3.30.530.20">
    <property type="match status" value="1"/>
</dbReference>
<organism evidence="2 3">
    <name type="scientific">Melittangium boletus DSM 14713</name>
    <dbReference type="NCBI Taxonomy" id="1294270"/>
    <lineage>
        <taxon>Bacteria</taxon>
        <taxon>Pseudomonadati</taxon>
        <taxon>Myxococcota</taxon>
        <taxon>Myxococcia</taxon>
        <taxon>Myxococcales</taxon>
        <taxon>Cystobacterineae</taxon>
        <taxon>Archangiaceae</taxon>
        <taxon>Melittangium</taxon>
    </lineage>
</organism>
<feature type="transmembrane region" description="Helical" evidence="1">
    <location>
        <begin position="102"/>
        <end position="124"/>
    </location>
</feature>
<dbReference type="SUPFAM" id="SSF55961">
    <property type="entry name" value="Bet v1-like"/>
    <property type="match status" value="1"/>
</dbReference>
<feature type="transmembrane region" description="Helical" evidence="1">
    <location>
        <begin position="63"/>
        <end position="82"/>
    </location>
</feature>
<dbReference type="RefSeq" id="WP_095977500.1">
    <property type="nucleotide sequence ID" value="NZ_CP022163.1"/>
</dbReference>
<keyword evidence="1" id="KW-1133">Transmembrane helix</keyword>
<evidence type="ECO:0000313" key="2">
    <source>
        <dbReference type="EMBL" id="ATB28863.1"/>
    </source>
</evidence>
<keyword evidence="3" id="KW-1185">Reference proteome</keyword>
<dbReference type="EMBL" id="CP022163">
    <property type="protein sequence ID" value="ATB28863.1"/>
    <property type="molecule type" value="Genomic_DNA"/>
</dbReference>
<keyword evidence="1" id="KW-0472">Membrane</keyword>
<protein>
    <recommendedName>
        <fullName evidence="4">SRPBCC family protein</fullName>
    </recommendedName>
</protein>
<proteinExistence type="predicted"/>
<keyword evidence="1" id="KW-0812">Transmembrane</keyword>
<dbReference type="Proteomes" id="UP000217289">
    <property type="component" value="Chromosome"/>
</dbReference>
<name>A0A250ICA6_9BACT</name>
<evidence type="ECO:0000256" key="1">
    <source>
        <dbReference type="SAM" id="Phobius"/>
    </source>
</evidence>
<feature type="transmembrane region" description="Helical" evidence="1">
    <location>
        <begin position="144"/>
        <end position="165"/>
    </location>
</feature>
<gene>
    <name evidence="2" type="ORF">MEBOL_002312</name>
</gene>
<evidence type="ECO:0000313" key="3">
    <source>
        <dbReference type="Proteomes" id="UP000217289"/>
    </source>
</evidence>
<reference evidence="2 3" key="1">
    <citation type="submission" date="2017-06" db="EMBL/GenBank/DDBJ databases">
        <authorList>
            <person name="Kim H.J."/>
            <person name="Triplett B.A."/>
        </authorList>
    </citation>
    <scope>NUCLEOTIDE SEQUENCE [LARGE SCALE GENOMIC DNA]</scope>
    <source>
        <strain evidence="2 3">DSM 14713</strain>
    </source>
</reference>
<dbReference type="OrthoDB" id="6199084at2"/>